<reference evidence="1 2" key="1">
    <citation type="submission" date="2018-05" db="EMBL/GenBank/DDBJ databases">
        <title>Characterization Of A New Bacterial Virus From Orangutan (Pongo pygmaeus).</title>
        <authorList>
            <person name="Ahmad Hisham U.B."/>
            <person name="Ramli N.A."/>
            <person name="Mohamad Zawawi N.A."/>
            <person name="Mat Arip Y."/>
        </authorList>
    </citation>
    <scope>NUCLEOTIDE SEQUENCE [LARGE SCALE GENOMIC DNA]</scope>
</reference>
<sequence length="46" mass="5430">MYKTQSGEVRNGLSREPVSIGQLVYQECWEEKVRGSRCYVEYEPNM</sequence>
<accession>A0A2Z5HB34</accession>
<evidence type="ECO:0000313" key="1">
    <source>
        <dbReference type="EMBL" id="AXC36887.1"/>
    </source>
</evidence>
<name>A0A2Z5HB34_9CAUD</name>
<organism evidence="1 2">
    <name type="scientific">Escherichia phage UB</name>
    <dbReference type="NCBI Taxonomy" id="2268588"/>
    <lineage>
        <taxon>Viruses</taxon>
        <taxon>Duplodnaviria</taxon>
        <taxon>Heunggongvirae</taxon>
        <taxon>Uroviricota</taxon>
        <taxon>Caudoviricetes</taxon>
        <taxon>Asteriusvirus</taxon>
        <taxon>Asteriusvirus PBECO4</taxon>
    </lineage>
</organism>
<protein>
    <submittedName>
        <fullName evidence="1">Uncharacterized protein</fullName>
    </submittedName>
</protein>
<dbReference type="EMBL" id="MH383160">
    <property type="protein sequence ID" value="AXC36887.1"/>
    <property type="molecule type" value="Genomic_DNA"/>
</dbReference>
<dbReference type="Proteomes" id="UP000252104">
    <property type="component" value="Segment"/>
</dbReference>
<evidence type="ECO:0000313" key="2">
    <source>
        <dbReference type="Proteomes" id="UP000252104"/>
    </source>
</evidence>
<reference evidence="2" key="2">
    <citation type="submission" date="2018-05" db="EMBL/GenBank/DDBJ databases">
        <title>Genome Assembly Of Bacteriophage Specific To Escherichia coli 0157:H7.</title>
        <authorList>
            <person name="Ahmad Hisham U.B."/>
            <person name="Ramli N.A."/>
            <person name="Mohamad Zawawi N.A."/>
            <person name="Mat Arip Y."/>
        </authorList>
    </citation>
    <scope>NUCLEOTIDE SEQUENCE [LARGE SCALE GENOMIC DNA]</scope>
</reference>
<proteinExistence type="predicted"/>